<evidence type="ECO:0000256" key="6">
    <source>
        <dbReference type="ARBA" id="ARBA00023136"/>
    </source>
</evidence>
<comment type="subcellular location">
    <subcellularLocation>
        <location evidence="1 8">Membrane</location>
        <topology evidence="1 8">Multi-pass membrane protein</topology>
    </subcellularLocation>
</comment>
<evidence type="ECO:0000256" key="4">
    <source>
        <dbReference type="ARBA" id="ARBA00022692"/>
    </source>
</evidence>
<keyword evidence="7 8" id="KW-0927">Auxin signaling pathway</keyword>
<keyword evidence="3 8" id="KW-0813">Transport</keyword>
<name>A0A2Z7CF18_9LAMI</name>
<feature type="transmembrane region" description="Helical" evidence="8">
    <location>
        <begin position="130"/>
        <end position="152"/>
    </location>
</feature>
<evidence type="ECO:0000256" key="5">
    <source>
        <dbReference type="ARBA" id="ARBA00022989"/>
    </source>
</evidence>
<dbReference type="InterPro" id="IPR004776">
    <property type="entry name" value="Mem_transp_PIN-like"/>
</dbReference>
<dbReference type="Pfam" id="PF03547">
    <property type="entry name" value="Mem_trans"/>
    <property type="match status" value="1"/>
</dbReference>
<evidence type="ECO:0000256" key="2">
    <source>
        <dbReference type="ARBA" id="ARBA00009177"/>
    </source>
</evidence>
<dbReference type="GO" id="GO:0009734">
    <property type="term" value="P:auxin-activated signaling pathway"/>
    <property type="evidence" value="ECO:0007669"/>
    <property type="project" value="UniProtKB-UniRule"/>
</dbReference>
<dbReference type="InterPro" id="IPR011043">
    <property type="entry name" value="Gal_Oxase/kelch_b-propeller"/>
</dbReference>
<feature type="transmembrane region" description="Helical" evidence="8">
    <location>
        <begin position="7"/>
        <end position="28"/>
    </location>
</feature>
<keyword evidence="6 8" id="KW-0472">Membrane</keyword>
<dbReference type="NCBIfam" id="TIGR00946">
    <property type="entry name" value="2a69"/>
    <property type="match status" value="1"/>
</dbReference>
<feature type="compositionally biased region" description="Polar residues" evidence="9">
    <location>
        <begin position="173"/>
        <end position="182"/>
    </location>
</feature>
<dbReference type="GO" id="GO:0005886">
    <property type="term" value="C:plasma membrane"/>
    <property type="evidence" value="ECO:0007669"/>
    <property type="project" value="TreeGrafter"/>
</dbReference>
<comment type="similarity">
    <text evidence="2 8">Belongs to the auxin efflux carrier (TC 2.A.69.1) family.</text>
</comment>
<evidence type="ECO:0000256" key="8">
    <source>
        <dbReference type="RuleBase" id="RU362108"/>
    </source>
</evidence>
<keyword evidence="12" id="KW-1185">Reference proteome</keyword>
<dbReference type="GO" id="GO:0010329">
    <property type="term" value="F:auxin efflux transmembrane transporter activity"/>
    <property type="evidence" value="ECO:0007669"/>
    <property type="project" value="TreeGrafter"/>
</dbReference>
<reference evidence="11 12" key="1">
    <citation type="journal article" date="2015" name="Proc. Natl. Acad. Sci. U.S.A.">
        <title>The resurrection genome of Boea hygrometrica: A blueprint for survival of dehydration.</title>
        <authorList>
            <person name="Xiao L."/>
            <person name="Yang G."/>
            <person name="Zhang L."/>
            <person name="Yang X."/>
            <person name="Zhao S."/>
            <person name="Ji Z."/>
            <person name="Zhou Q."/>
            <person name="Hu M."/>
            <person name="Wang Y."/>
            <person name="Chen M."/>
            <person name="Xu Y."/>
            <person name="Jin H."/>
            <person name="Xiao X."/>
            <person name="Hu G."/>
            <person name="Bao F."/>
            <person name="Hu Y."/>
            <person name="Wan P."/>
            <person name="Li L."/>
            <person name="Deng X."/>
            <person name="Kuang T."/>
            <person name="Xiang C."/>
            <person name="Zhu J.K."/>
            <person name="Oliver M.J."/>
            <person name="He Y."/>
        </authorList>
    </citation>
    <scope>NUCLEOTIDE SEQUENCE [LARGE SCALE GENOMIC DNA]</scope>
    <source>
        <strain evidence="12">cv. XS01</strain>
    </source>
</reference>
<sequence length="642" mass="72165">MIRLTDVFHVISAIIPLYVVLVAAYLSIKWWKLFTPDHCAGINKFVANFSIPLLSFQVISSNDPFKMNLKLVSADILQKLLAFIMLTVIAKIRSEGSLSWVVTGLSLSTLPNTLILGIPLLRAMYGDKAALLLAQIVVLQSLVWYNLLLVLFEIDATKDSHYVSSSQATGEIEASQGTITESGDQDNGRTKNSRKRKIRIILSTVGKKLIRNPNTHATFAGIAWATIHYRWGVNLPRVVENSVTLLSNGGLGMAMFSLGLFMASQASLIACGTRKAVLAMVLKFVAGPCLMAVPSTVLGLRGTLFKVAIVQSNPERLLVRSYRPDTDEYAYALFLDETFCGFEEPDHLQMPITVGSLLGPVDGIFFMVGRSRNMALLNPSMRQLRPIPLLHPAVKPHLSPYDNLLGFGWDEAGADYKVVSIQYFWNEELDIPHDPSIVSIYSLRSDSWRHFEDVDLANSGHCSYKSLCNTYLNGVYYWFTELNDQDVSILAFDMSHETFREIKVPDCIKARGGDLALYGDSVALVSCDLDRDDTCVDVWLLKEEGCWIKSLKIGPFEDLKWPLGFWRDTELLLETGCSHLIVYNINTKKLRTLETQRRENGFFIYWVFFYKESLVSINGRGNKCMQWDPSSDSIKDFLRRGQ</sequence>
<evidence type="ECO:0000313" key="12">
    <source>
        <dbReference type="Proteomes" id="UP000250235"/>
    </source>
</evidence>
<dbReference type="NCBIfam" id="TIGR01640">
    <property type="entry name" value="F_box_assoc_1"/>
    <property type="match status" value="1"/>
</dbReference>
<dbReference type="InterPro" id="IPR014024">
    <property type="entry name" value="Auxin_eff_plant"/>
</dbReference>
<dbReference type="Proteomes" id="UP000250235">
    <property type="component" value="Unassembled WGS sequence"/>
</dbReference>
<evidence type="ECO:0000256" key="7">
    <source>
        <dbReference type="ARBA" id="ARBA00023294"/>
    </source>
</evidence>
<dbReference type="Pfam" id="PF08268">
    <property type="entry name" value="FBA_3"/>
    <property type="match status" value="1"/>
</dbReference>
<evidence type="ECO:0000313" key="11">
    <source>
        <dbReference type="EMBL" id="KZV45651.1"/>
    </source>
</evidence>
<organism evidence="11 12">
    <name type="scientific">Dorcoceras hygrometricum</name>
    <dbReference type="NCBI Taxonomy" id="472368"/>
    <lineage>
        <taxon>Eukaryota</taxon>
        <taxon>Viridiplantae</taxon>
        <taxon>Streptophyta</taxon>
        <taxon>Embryophyta</taxon>
        <taxon>Tracheophyta</taxon>
        <taxon>Spermatophyta</taxon>
        <taxon>Magnoliopsida</taxon>
        <taxon>eudicotyledons</taxon>
        <taxon>Gunneridae</taxon>
        <taxon>Pentapetalae</taxon>
        <taxon>asterids</taxon>
        <taxon>lamiids</taxon>
        <taxon>Lamiales</taxon>
        <taxon>Gesneriaceae</taxon>
        <taxon>Didymocarpoideae</taxon>
        <taxon>Trichosporeae</taxon>
        <taxon>Loxocarpinae</taxon>
        <taxon>Dorcoceras</taxon>
    </lineage>
</organism>
<comment type="function">
    <text evidence="8">May act as a component of the auxin efflux carrier.</text>
</comment>
<protein>
    <recommendedName>
        <fullName evidence="8">Auxin efflux carrier component</fullName>
    </recommendedName>
</protein>
<accession>A0A2Z7CF18</accession>
<feature type="region of interest" description="Disordered" evidence="9">
    <location>
        <begin position="173"/>
        <end position="193"/>
    </location>
</feature>
<dbReference type="AlphaFoldDB" id="A0A2Z7CF18"/>
<gene>
    <name evidence="11" type="ORF">F511_02311</name>
</gene>
<feature type="domain" description="F-box associated beta-propeller type 3" evidence="10">
    <location>
        <begin position="347"/>
        <end position="596"/>
    </location>
</feature>
<comment type="caution">
    <text evidence="8">Lacks conserved residue(s) required for the propagation of feature annotation.</text>
</comment>
<dbReference type="PANTHER" id="PTHR31752:SF40">
    <property type="entry name" value="AUXIN EFFLUX CARRIER COMPONENT 8"/>
    <property type="match status" value="1"/>
</dbReference>
<keyword evidence="5 8" id="KW-1133">Transmembrane helix</keyword>
<evidence type="ECO:0000256" key="3">
    <source>
        <dbReference type="ARBA" id="ARBA00022448"/>
    </source>
</evidence>
<feature type="transmembrane region" description="Helical" evidence="8">
    <location>
        <begin position="276"/>
        <end position="300"/>
    </location>
</feature>
<dbReference type="SUPFAM" id="SSF50965">
    <property type="entry name" value="Galactose oxidase, central domain"/>
    <property type="match status" value="1"/>
</dbReference>
<feature type="transmembrane region" description="Helical" evidence="8">
    <location>
        <begin position="98"/>
        <end position="118"/>
    </location>
</feature>
<keyword evidence="4 8" id="KW-0812">Transmembrane</keyword>
<feature type="transmembrane region" description="Helical" evidence="8">
    <location>
        <begin position="71"/>
        <end position="92"/>
    </location>
</feature>
<dbReference type="GO" id="GO:0009926">
    <property type="term" value="P:auxin polar transport"/>
    <property type="evidence" value="ECO:0007669"/>
    <property type="project" value="TreeGrafter"/>
</dbReference>
<dbReference type="OrthoDB" id="1582872at2759"/>
<dbReference type="InterPro" id="IPR013187">
    <property type="entry name" value="F-box-assoc_dom_typ3"/>
</dbReference>
<dbReference type="InterPro" id="IPR017451">
    <property type="entry name" value="F-box-assoc_interact_dom"/>
</dbReference>
<dbReference type="InterPro" id="IPR051107">
    <property type="entry name" value="Auxin_Efflux_Carrier"/>
</dbReference>
<evidence type="ECO:0000256" key="9">
    <source>
        <dbReference type="SAM" id="MobiDB-lite"/>
    </source>
</evidence>
<dbReference type="GO" id="GO:0005783">
    <property type="term" value="C:endoplasmic reticulum"/>
    <property type="evidence" value="ECO:0007669"/>
    <property type="project" value="TreeGrafter"/>
</dbReference>
<dbReference type="EMBL" id="KQ996030">
    <property type="protein sequence ID" value="KZV45651.1"/>
    <property type="molecule type" value="Genomic_DNA"/>
</dbReference>
<dbReference type="PANTHER" id="PTHR31752">
    <property type="entry name" value="AUXIN EFFLUX CARRIER COMPONENT 1B-RELATED"/>
    <property type="match status" value="1"/>
</dbReference>
<evidence type="ECO:0000259" key="10">
    <source>
        <dbReference type="Pfam" id="PF08268"/>
    </source>
</evidence>
<proteinExistence type="inferred from homology"/>
<feature type="transmembrane region" description="Helical" evidence="8">
    <location>
        <begin position="245"/>
        <end position="264"/>
    </location>
</feature>
<evidence type="ECO:0000256" key="1">
    <source>
        <dbReference type="ARBA" id="ARBA00004141"/>
    </source>
</evidence>